<accession>A0A9W6MYV2</accession>
<feature type="domain" description="HTH lysR-type" evidence="5">
    <location>
        <begin position="34"/>
        <end position="91"/>
    </location>
</feature>
<dbReference type="Gene3D" id="3.40.190.290">
    <property type="match status" value="1"/>
</dbReference>
<dbReference type="GO" id="GO:0000976">
    <property type="term" value="F:transcription cis-regulatory region binding"/>
    <property type="evidence" value="ECO:0007669"/>
    <property type="project" value="TreeGrafter"/>
</dbReference>
<evidence type="ECO:0000256" key="4">
    <source>
        <dbReference type="ARBA" id="ARBA00023163"/>
    </source>
</evidence>
<keyword evidence="7" id="KW-1185">Reference proteome</keyword>
<dbReference type="CDD" id="cd05466">
    <property type="entry name" value="PBP2_LTTR_substrate"/>
    <property type="match status" value="1"/>
</dbReference>
<protein>
    <recommendedName>
        <fullName evidence="5">HTH lysR-type domain-containing protein</fullName>
    </recommendedName>
</protein>
<dbReference type="InterPro" id="IPR000847">
    <property type="entry name" value="LysR_HTH_N"/>
</dbReference>
<dbReference type="SUPFAM" id="SSF46785">
    <property type="entry name" value="Winged helix' DNA-binding domain"/>
    <property type="match status" value="1"/>
</dbReference>
<evidence type="ECO:0000256" key="3">
    <source>
        <dbReference type="ARBA" id="ARBA00023125"/>
    </source>
</evidence>
<dbReference type="PANTHER" id="PTHR30126">
    <property type="entry name" value="HTH-TYPE TRANSCRIPTIONAL REGULATOR"/>
    <property type="match status" value="1"/>
</dbReference>
<dbReference type="InterPro" id="IPR036390">
    <property type="entry name" value="WH_DNA-bd_sf"/>
</dbReference>
<gene>
    <name evidence="6" type="ORF">GCM10017643_16330</name>
</gene>
<keyword evidence="3" id="KW-0238">DNA-binding</keyword>
<evidence type="ECO:0000256" key="2">
    <source>
        <dbReference type="ARBA" id="ARBA00023015"/>
    </source>
</evidence>
<evidence type="ECO:0000256" key="1">
    <source>
        <dbReference type="ARBA" id="ARBA00009437"/>
    </source>
</evidence>
<comment type="caution">
    <text evidence="6">The sequence shown here is derived from an EMBL/GenBank/DDBJ whole genome shotgun (WGS) entry which is preliminary data.</text>
</comment>
<dbReference type="AlphaFoldDB" id="A0A9W6MYV2"/>
<dbReference type="InterPro" id="IPR005119">
    <property type="entry name" value="LysR_subst-bd"/>
</dbReference>
<name>A0A9W6MYV2_9HYPH</name>
<comment type="similarity">
    <text evidence="1">Belongs to the LysR transcriptional regulatory family.</text>
</comment>
<keyword evidence="2" id="KW-0805">Transcription regulation</keyword>
<sequence length="372" mass="41113">MRRTICYARPTGAEVSIIGTEGFAMSHISQIYDIDLKLLRCFCTIVEEQSFTAAQAALNLSQSTLSENLKSLEIRLGTRLCRRGPKGFKLFREGEAVYKAAKELFVSIEAFKQKASSIRQTAAYELSIGIQDGIVENPSARIHDAIRRFSEYYPNVRFRMEVMLGFQLTGRVADGIVHVGIGLVNEHYPQLTYEHLFDEQGFMCCGSQHRLFAVPDENITLADIETTAYCNRGHLEYYHPERIRDRTTCGDIGLGIQSQLALILSGRNIGYVLDHTAQPLIAAGSLRALRPDLVRIVNPVTAMIGPAAADFKLARQFVDCLIDVHMELGQSRLLPRPDFATGCGTVVDHNGVYSVLSAVKGPASRSANAPAM</sequence>
<evidence type="ECO:0000259" key="5">
    <source>
        <dbReference type="PROSITE" id="PS50931"/>
    </source>
</evidence>
<dbReference type="Pfam" id="PF03466">
    <property type="entry name" value="LysR_substrate"/>
    <property type="match status" value="1"/>
</dbReference>
<dbReference type="Pfam" id="PF00126">
    <property type="entry name" value="HTH_1"/>
    <property type="match status" value="1"/>
</dbReference>
<proteinExistence type="inferred from homology"/>
<dbReference type="PROSITE" id="PS50931">
    <property type="entry name" value="HTH_LYSR"/>
    <property type="match status" value="1"/>
</dbReference>
<evidence type="ECO:0000313" key="6">
    <source>
        <dbReference type="EMBL" id="GLK71518.1"/>
    </source>
</evidence>
<dbReference type="Proteomes" id="UP001143370">
    <property type="component" value="Unassembled WGS sequence"/>
</dbReference>
<dbReference type="InterPro" id="IPR036388">
    <property type="entry name" value="WH-like_DNA-bd_sf"/>
</dbReference>
<dbReference type="EMBL" id="BSFJ01000005">
    <property type="protein sequence ID" value="GLK71518.1"/>
    <property type="molecule type" value="Genomic_DNA"/>
</dbReference>
<dbReference type="Gene3D" id="1.10.10.10">
    <property type="entry name" value="Winged helix-like DNA-binding domain superfamily/Winged helix DNA-binding domain"/>
    <property type="match status" value="1"/>
</dbReference>
<reference evidence="6" key="2">
    <citation type="submission" date="2023-01" db="EMBL/GenBank/DDBJ databases">
        <authorList>
            <person name="Sun Q."/>
            <person name="Evtushenko L."/>
        </authorList>
    </citation>
    <scope>NUCLEOTIDE SEQUENCE</scope>
    <source>
        <strain evidence="6">VKM B-2484</strain>
    </source>
</reference>
<organism evidence="6 7">
    <name type="scientific">Ancylobacter dichloromethanicus</name>
    <dbReference type="NCBI Taxonomy" id="518825"/>
    <lineage>
        <taxon>Bacteria</taxon>
        <taxon>Pseudomonadati</taxon>
        <taxon>Pseudomonadota</taxon>
        <taxon>Alphaproteobacteria</taxon>
        <taxon>Hyphomicrobiales</taxon>
        <taxon>Xanthobacteraceae</taxon>
        <taxon>Ancylobacter</taxon>
    </lineage>
</organism>
<reference evidence="6" key="1">
    <citation type="journal article" date="2014" name="Int. J. Syst. Evol. Microbiol.">
        <title>Complete genome sequence of Corynebacterium casei LMG S-19264T (=DSM 44701T), isolated from a smear-ripened cheese.</title>
        <authorList>
            <consortium name="US DOE Joint Genome Institute (JGI-PGF)"/>
            <person name="Walter F."/>
            <person name="Albersmeier A."/>
            <person name="Kalinowski J."/>
            <person name="Ruckert C."/>
        </authorList>
    </citation>
    <scope>NUCLEOTIDE SEQUENCE</scope>
    <source>
        <strain evidence="6">VKM B-2484</strain>
    </source>
</reference>
<dbReference type="PANTHER" id="PTHR30126:SF98">
    <property type="entry name" value="HTH-TYPE TRANSCRIPTIONAL ACTIVATOR BAUR"/>
    <property type="match status" value="1"/>
</dbReference>
<dbReference type="GO" id="GO:0003700">
    <property type="term" value="F:DNA-binding transcription factor activity"/>
    <property type="evidence" value="ECO:0007669"/>
    <property type="project" value="InterPro"/>
</dbReference>
<dbReference type="SUPFAM" id="SSF53850">
    <property type="entry name" value="Periplasmic binding protein-like II"/>
    <property type="match status" value="1"/>
</dbReference>
<keyword evidence="4" id="KW-0804">Transcription</keyword>
<evidence type="ECO:0000313" key="7">
    <source>
        <dbReference type="Proteomes" id="UP001143370"/>
    </source>
</evidence>